<dbReference type="PANTHER" id="PTHR39178:SF1">
    <property type="entry name" value="RIBOSOMAL-PROCESSING CYSTEINE PROTEASE PRP"/>
    <property type="match status" value="1"/>
</dbReference>
<sequence>MIQATFIRRKGILESVELTGHAGSGEYGFDIVCAAVSTLSINLVNALEVLADCTVSLQMNEFDGGYMKIDLSYITNKSDEKVQLLFEAFLLGITNLAENSPEFVTAKIMTQ</sequence>
<dbReference type="Gene3D" id="3.30.70.1490">
    <property type="entry name" value="Cysteine protease Prp"/>
    <property type="match status" value="1"/>
</dbReference>
<dbReference type="AlphaFoldDB" id="A0A1L7LKB4"/>
<dbReference type="GO" id="GO:0006508">
    <property type="term" value="P:proteolysis"/>
    <property type="evidence" value="ECO:0007669"/>
    <property type="project" value="UniProtKB-KW"/>
</dbReference>
<protein>
    <recommendedName>
        <fullName evidence="6">Ribosomal processing cysteine protease Prp</fullName>
    </recommendedName>
</protein>
<keyword evidence="3" id="KW-0378">Hydrolase</keyword>
<dbReference type="GO" id="GO:0008234">
    <property type="term" value="F:cysteine-type peptidase activity"/>
    <property type="evidence" value="ECO:0007669"/>
    <property type="project" value="UniProtKB-KW"/>
</dbReference>
<dbReference type="InterPro" id="IPR036764">
    <property type="entry name" value="Peptidase_Prp_sf"/>
</dbReference>
<keyword evidence="2" id="KW-0645">Protease</keyword>
<gene>
    <name evidence="7" type="ORF">SRT_12970</name>
</gene>
<dbReference type="SUPFAM" id="SSF118010">
    <property type="entry name" value="TM1457-like"/>
    <property type="match status" value="1"/>
</dbReference>
<dbReference type="CDD" id="cd16332">
    <property type="entry name" value="Prp-like"/>
    <property type="match status" value="1"/>
</dbReference>
<evidence type="ECO:0000256" key="4">
    <source>
        <dbReference type="ARBA" id="ARBA00022807"/>
    </source>
</evidence>
<dbReference type="Pfam" id="PF04327">
    <property type="entry name" value="Peptidase_Prp"/>
    <property type="match status" value="1"/>
</dbReference>
<dbReference type="GO" id="GO:0042254">
    <property type="term" value="P:ribosome biogenesis"/>
    <property type="evidence" value="ECO:0007669"/>
    <property type="project" value="UniProtKB-KW"/>
</dbReference>
<dbReference type="Proteomes" id="UP000217758">
    <property type="component" value="Chromosome"/>
</dbReference>
<keyword evidence="4" id="KW-0788">Thiol protease</keyword>
<evidence type="ECO:0000256" key="5">
    <source>
        <dbReference type="ARBA" id="ARBA00044503"/>
    </source>
</evidence>
<reference evidence="7 8" key="1">
    <citation type="journal article" date="2016" name="Microbiol. Immunol.">
        <title>Complete genome sequence of Streptococcus troglodytae TKU31 isolated from the oral cavity of a chimpanzee (Pan troglodytes).</title>
        <authorList>
            <person name="Okamoto M."/>
            <person name="Naito M."/>
            <person name="Miyanohara M."/>
            <person name="Imai S."/>
            <person name="Nomura Y."/>
            <person name="Saito W."/>
            <person name="Momoi Y."/>
            <person name="Takada K."/>
            <person name="Miyabe-Nishiwaki T."/>
            <person name="Tomonaga M."/>
            <person name="Hanada N."/>
        </authorList>
    </citation>
    <scope>NUCLEOTIDE SEQUENCE [LARGE SCALE GENOMIC DNA]</scope>
    <source>
        <strain evidence="8">TKU 31</strain>
    </source>
</reference>
<dbReference type="EMBL" id="AP014612">
    <property type="protein sequence ID" value="BAQ24558.1"/>
    <property type="molecule type" value="Genomic_DNA"/>
</dbReference>
<evidence type="ECO:0000256" key="3">
    <source>
        <dbReference type="ARBA" id="ARBA00022801"/>
    </source>
</evidence>
<comment type="similarity">
    <text evidence="5">Belongs to the Prp family.</text>
</comment>
<evidence type="ECO:0000313" key="8">
    <source>
        <dbReference type="Proteomes" id="UP000217758"/>
    </source>
</evidence>
<accession>A0A1L7LKB4</accession>
<dbReference type="RefSeq" id="WP_128833456.1">
    <property type="nucleotide sequence ID" value="NZ_AP014612.1"/>
</dbReference>
<dbReference type="InterPro" id="IPR007422">
    <property type="entry name" value="Peptidase_Prp"/>
</dbReference>
<dbReference type="PANTHER" id="PTHR39178">
    <property type="entry name" value="HYPOTHETICAL RIBOSOME-ASSOCIATED PROTEIN"/>
    <property type="match status" value="1"/>
</dbReference>
<evidence type="ECO:0000256" key="6">
    <source>
        <dbReference type="ARBA" id="ARBA00044538"/>
    </source>
</evidence>
<evidence type="ECO:0000256" key="1">
    <source>
        <dbReference type="ARBA" id="ARBA00022517"/>
    </source>
</evidence>
<keyword evidence="8" id="KW-1185">Reference proteome</keyword>
<dbReference type="KEGG" id="strg:SRT_12970"/>
<proteinExistence type="inferred from homology"/>
<evidence type="ECO:0000313" key="7">
    <source>
        <dbReference type="EMBL" id="BAQ24558.1"/>
    </source>
</evidence>
<name>A0A1L7LKB4_9STRE</name>
<organism evidence="7 8">
    <name type="scientific">Streptococcus troglodytae</name>
    <dbReference type="NCBI Taxonomy" id="1111760"/>
    <lineage>
        <taxon>Bacteria</taxon>
        <taxon>Bacillati</taxon>
        <taxon>Bacillota</taxon>
        <taxon>Bacilli</taxon>
        <taxon>Lactobacillales</taxon>
        <taxon>Streptococcaceae</taxon>
        <taxon>Streptococcus</taxon>
    </lineage>
</organism>
<evidence type="ECO:0000256" key="2">
    <source>
        <dbReference type="ARBA" id="ARBA00022670"/>
    </source>
</evidence>
<keyword evidence="1" id="KW-0690">Ribosome biogenesis</keyword>